<dbReference type="Pfam" id="PF07228">
    <property type="entry name" value="SpoIIE"/>
    <property type="match status" value="1"/>
</dbReference>
<accession>A0ABN0TJG0</accession>
<dbReference type="PANTHER" id="PTHR43156">
    <property type="entry name" value="STAGE II SPORULATION PROTEIN E-RELATED"/>
    <property type="match status" value="1"/>
</dbReference>
<dbReference type="Proteomes" id="UP001500967">
    <property type="component" value="Unassembled WGS sequence"/>
</dbReference>
<evidence type="ECO:0008006" key="6">
    <source>
        <dbReference type="Google" id="ProtNLM"/>
    </source>
</evidence>
<dbReference type="InterPro" id="IPR003018">
    <property type="entry name" value="GAF"/>
</dbReference>
<dbReference type="InterPro" id="IPR052016">
    <property type="entry name" value="Bact_Sigma-Reg"/>
</dbReference>
<name>A0ABN0TJG0_9ACTN</name>
<protein>
    <recommendedName>
        <fullName evidence="6">GAF domain-containing protein</fullName>
    </recommendedName>
</protein>
<reference evidence="4 5" key="1">
    <citation type="journal article" date="2019" name="Int. J. Syst. Evol. Microbiol.">
        <title>The Global Catalogue of Microorganisms (GCM) 10K type strain sequencing project: providing services to taxonomists for standard genome sequencing and annotation.</title>
        <authorList>
            <consortium name="The Broad Institute Genomics Platform"/>
            <consortium name="The Broad Institute Genome Sequencing Center for Infectious Disease"/>
            <person name="Wu L."/>
            <person name="Ma J."/>
        </authorList>
    </citation>
    <scope>NUCLEOTIDE SEQUENCE [LARGE SCALE GENOMIC DNA]</scope>
    <source>
        <strain evidence="4 5">JCM 10425</strain>
    </source>
</reference>
<feature type="domain" description="PPM-type phosphatase" evidence="3">
    <location>
        <begin position="692"/>
        <end position="906"/>
    </location>
</feature>
<dbReference type="SUPFAM" id="SSF55781">
    <property type="entry name" value="GAF domain-like"/>
    <property type="match status" value="4"/>
</dbReference>
<evidence type="ECO:0000259" key="2">
    <source>
        <dbReference type="SMART" id="SM00065"/>
    </source>
</evidence>
<dbReference type="Gene3D" id="3.60.40.10">
    <property type="entry name" value="PPM-type phosphatase domain"/>
    <property type="match status" value="1"/>
</dbReference>
<evidence type="ECO:0000313" key="4">
    <source>
        <dbReference type="EMBL" id="GAA0223286.1"/>
    </source>
</evidence>
<keyword evidence="5" id="KW-1185">Reference proteome</keyword>
<dbReference type="PANTHER" id="PTHR43156:SF2">
    <property type="entry name" value="STAGE II SPORULATION PROTEIN E"/>
    <property type="match status" value="1"/>
</dbReference>
<evidence type="ECO:0000259" key="3">
    <source>
        <dbReference type="SMART" id="SM00331"/>
    </source>
</evidence>
<proteinExistence type="predicted"/>
<dbReference type="InterPro" id="IPR001932">
    <property type="entry name" value="PPM-type_phosphatase-like_dom"/>
</dbReference>
<dbReference type="SUPFAM" id="SSF81606">
    <property type="entry name" value="PP2C-like"/>
    <property type="match status" value="1"/>
</dbReference>
<evidence type="ECO:0000313" key="5">
    <source>
        <dbReference type="Proteomes" id="UP001500967"/>
    </source>
</evidence>
<sequence length="1018" mass="107287">MTAGGTVTGENVQDLVTRLRLLAVACTQVESIDDLMGVALAQSAAGCDATGAVLFLRRGDALVNVGSCWLPEATEPRWGELRLEADLPLCVAVRTQRAVWVSTAAERRRRFPALAERSQGFVATASLPLRRGDHVLGVLGVAYRGPHEFTSAERLFLATLAQQVAEALVRLADAGQASEWQLSLQEPTRRAVIESLRPTAPTRRAHADRITALAGRLCAAPVAQLTLLGAQEVVVSTHGSAASVPSLKRSLTDVALREGAPLRISDATRDKRVAALPAVTSGAVHAYLGVPVRHGNLAIGTLSVSDTRPREWGDDHVDSLTLLAEVAVDVLAAPAANGDAAPNRGWAPRLVDFVADLAASDNATQVLQALVTAAVDTGGVDSAAAVYRSRAGAAAPTHASSGPHRRRWPVDESAARAVERRLTTSSVTRLCGADALLTAFPDQLPAIEASQVTDLIVVSLRRQGEQVGALLATVSDVLPLDGGADRFLSRLAALAGSALTRIVAQREQVEARARLAFLAEASLVLDANLDVDETLHRLARMAVPPVADACLVYLRGNGGLELVAVTHVDASIEAGLRAHAVHCPAIAGHLGSAFGSTDSQLIPAGCDCAAAPGVWRYGGGQVVALRARGRVLGAMWLASEQEQRIDGLFTSSLAQRAALALDNALLYRERRRAVIALQSRLLPPRLPRLVGFDLAAWYEVADASLDVGGDFYDVVPAADGSFTLVIGDVCGRGAEAASITGLARHTLRVLLEDGWAPAAALSRLNKALLSEAVPRRFCTVLLITMLPSEAGVEATIASGGHPLPLLLRRSGEVTEVGRPGHLLGVLPTVRNRETDLKLEPGDTIVLYTDGVSEARGTDGMFEDRLHAEVRARAGLPPGELVGGLRRAVTRYRQSGADDMAMLAIRVRGRELLHADLQLDGDPAARLDEALRAAHPDPTDVDQTPGLDRLLRASGLNNGFVGGDGTAEVVIEELPDAIRIEVVAPARDATPLAPAVPHILDGGGVHSSVAWAEVRHRDE</sequence>
<keyword evidence="1" id="KW-0378">Hydrolase</keyword>
<organism evidence="4 5">
    <name type="scientific">Cryptosporangium japonicum</name>
    <dbReference type="NCBI Taxonomy" id="80872"/>
    <lineage>
        <taxon>Bacteria</taxon>
        <taxon>Bacillati</taxon>
        <taxon>Actinomycetota</taxon>
        <taxon>Actinomycetes</taxon>
        <taxon>Cryptosporangiales</taxon>
        <taxon>Cryptosporangiaceae</taxon>
        <taxon>Cryptosporangium</taxon>
    </lineage>
</organism>
<feature type="domain" description="GAF" evidence="2">
    <location>
        <begin position="31"/>
        <end position="178"/>
    </location>
</feature>
<dbReference type="Pfam" id="PF01590">
    <property type="entry name" value="GAF"/>
    <property type="match status" value="1"/>
</dbReference>
<dbReference type="EMBL" id="BAAAGX010000003">
    <property type="protein sequence ID" value="GAA0223286.1"/>
    <property type="molecule type" value="Genomic_DNA"/>
</dbReference>
<dbReference type="SMART" id="SM00331">
    <property type="entry name" value="PP2C_SIG"/>
    <property type="match status" value="1"/>
</dbReference>
<evidence type="ECO:0000256" key="1">
    <source>
        <dbReference type="ARBA" id="ARBA00022801"/>
    </source>
</evidence>
<dbReference type="SMART" id="SM00065">
    <property type="entry name" value="GAF"/>
    <property type="match status" value="2"/>
</dbReference>
<feature type="domain" description="GAF" evidence="2">
    <location>
        <begin position="202"/>
        <end position="341"/>
    </location>
</feature>
<dbReference type="Pfam" id="PF13185">
    <property type="entry name" value="GAF_2"/>
    <property type="match status" value="1"/>
</dbReference>
<dbReference type="InterPro" id="IPR029016">
    <property type="entry name" value="GAF-like_dom_sf"/>
</dbReference>
<dbReference type="Gene3D" id="3.30.450.40">
    <property type="match status" value="3"/>
</dbReference>
<comment type="caution">
    <text evidence="4">The sequence shown here is derived from an EMBL/GenBank/DDBJ whole genome shotgun (WGS) entry which is preliminary data.</text>
</comment>
<dbReference type="InterPro" id="IPR036457">
    <property type="entry name" value="PPM-type-like_dom_sf"/>
</dbReference>
<gene>
    <name evidence="4" type="ORF">GCM10009539_05590</name>
</gene>
<dbReference type="RefSeq" id="WP_344647117.1">
    <property type="nucleotide sequence ID" value="NZ_BAAAGX010000003.1"/>
</dbReference>